<keyword evidence="1" id="KW-0472">Membrane</keyword>
<feature type="transmembrane region" description="Helical" evidence="1">
    <location>
        <begin position="498"/>
        <end position="521"/>
    </location>
</feature>
<organism evidence="2 3">
    <name type="scientific">candidate division WOR_3 bacterium SM1_77</name>
    <dbReference type="NCBI Taxonomy" id="1703778"/>
    <lineage>
        <taxon>Bacteria</taxon>
        <taxon>Bacteria division WOR-3</taxon>
    </lineage>
</organism>
<evidence type="ECO:0000313" key="2">
    <source>
        <dbReference type="EMBL" id="KPL15933.1"/>
    </source>
</evidence>
<sequence length="815" mass="92837">MSKKHKVKKSSQAKPTFVENHWEKMVIILFLILPLIYFAQFLNADKMIAGSDYLIGGYPFEKWTVEQEEMPLWYPHVFGGVPVLGAPVGGPLAPLAQLREIIPPHVVLALTFIIFFFLAGLGMYLYLKGIGLSPYSAALGAVVYQFIGNLATTPAGGHAGRAASIAIFPFMLFFVHRGLQFKKLFYFLLAALVTAFAFYEGHFQITYYGLLFILGYSIYYLVVHRKENTKKDLIKIIGYGIGAIIVICLLMAAVWLPVLGGLGTAARGVERGYEYATSWSLPPHEIIDLIIPTYSGLLNNYWGFNHFKMHIEYFGILSLLFALFAIILYWKRPYVRFYTLEIIVVLLVALGGYTPFFRVFYTIIPGFRLFRAPALVFYLVSFGFLVLAAIGFDSIFVRKKDDNSFKKKFYIIAGILIAVFVITAFICSAGRDSIIQSMQESLRSKYLSTLGPRITEAKMSNIRINFPEFINGIWRSFAFLVAVLIMIYVSIRHKIKLWIFAIAAMSITLIDQVPLVAKFLLTAPSPKVYYAADEVVRFIQKDKGVFRVFPTPWYGHATDLYLLYHNIQSAGGYIPNPIQRYQEFIGAGTSVMFTPTHLIQYPKFVDMLNIEYVIGPTLPEDISRYDMQTQRTIAEIKEYLSRFNLAFNGRQYSVYENDNVLPRAYIVPNYYLLEESDALNMLKSEAYNPRQAVIIEQDPHVPHQETELPFVEVEITEYSANRVICNTDCAHSGFLVLLDNWHPDWKVFVDGEERTLLRANYTFRTVYLTAGRHEVVFAYISPYFNMGSTISLVAFLVSVVACLFLLRPTFLSLKK</sequence>
<dbReference type="Pfam" id="PF09586">
    <property type="entry name" value="YfhO"/>
    <property type="match status" value="1"/>
</dbReference>
<feature type="transmembrane region" description="Helical" evidence="1">
    <location>
        <begin position="342"/>
        <end position="364"/>
    </location>
</feature>
<feature type="transmembrane region" description="Helical" evidence="1">
    <location>
        <begin position="311"/>
        <end position="330"/>
    </location>
</feature>
<feature type="transmembrane region" description="Helical" evidence="1">
    <location>
        <begin position="236"/>
        <end position="258"/>
    </location>
</feature>
<protein>
    <recommendedName>
        <fullName evidence="4">Membrane protein 6-pyruvoyl-tetrahydropterin synthase-related domain-containing protein</fullName>
    </recommendedName>
</protein>
<accession>A0A0S8K4I2</accession>
<dbReference type="AlphaFoldDB" id="A0A0S8K4I2"/>
<evidence type="ECO:0000256" key="1">
    <source>
        <dbReference type="SAM" id="Phobius"/>
    </source>
</evidence>
<feature type="transmembrane region" description="Helical" evidence="1">
    <location>
        <begin position="205"/>
        <end position="224"/>
    </location>
</feature>
<feature type="transmembrane region" description="Helical" evidence="1">
    <location>
        <begin position="783"/>
        <end position="806"/>
    </location>
</feature>
<comment type="caution">
    <text evidence="2">The sequence shown here is derived from an EMBL/GenBank/DDBJ whole genome shotgun (WGS) entry which is preliminary data.</text>
</comment>
<feature type="transmembrane region" description="Helical" evidence="1">
    <location>
        <begin position="158"/>
        <end position="176"/>
    </location>
</feature>
<gene>
    <name evidence="2" type="ORF">AMJ74_00315</name>
</gene>
<dbReference type="Proteomes" id="UP000050975">
    <property type="component" value="Unassembled WGS sequence"/>
</dbReference>
<name>A0A0S8K4I2_UNCW3</name>
<dbReference type="EMBL" id="LJVE01000002">
    <property type="protein sequence ID" value="KPL15933.1"/>
    <property type="molecule type" value="Genomic_DNA"/>
</dbReference>
<keyword evidence="1" id="KW-0812">Transmembrane</keyword>
<dbReference type="PANTHER" id="PTHR38454">
    <property type="entry name" value="INTEGRAL MEMBRANE PROTEIN-RELATED"/>
    <property type="match status" value="1"/>
</dbReference>
<feature type="transmembrane region" description="Helical" evidence="1">
    <location>
        <begin position="21"/>
        <end position="42"/>
    </location>
</feature>
<dbReference type="InterPro" id="IPR018580">
    <property type="entry name" value="Uncharacterised_YfhO"/>
</dbReference>
<feature type="transmembrane region" description="Helical" evidence="1">
    <location>
        <begin position="376"/>
        <end position="397"/>
    </location>
</feature>
<proteinExistence type="predicted"/>
<dbReference type="PANTHER" id="PTHR38454:SF1">
    <property type="entry name" value="INTEGRAL MEMBRANE PROTEIN"/>
    <property type="match status" value="1"/>
</dbReference>
<feature type="transmembrane region" description="Helical" evidence="1">
    <location>
        <begin position="106"/>
        <end position="127"/>
    </location>
</feature>
<evidence type="ECO:0000313" key="3">
    <source>
        <dbReference type="Proteomes" id="UP000050975"/>
    </source>
</evidence>
<feature type="transmembrane region" description="Helical" evidence="1">
    <location>
        <begin position="473"/>
        <end position="491"/>
    </location>
</feature>
<feature type="transmembrane region" description="Helical" evidence="1">
    <location>
        <begin position="183"/>
        <end position="199"/>
    </location>
</feature>
<evidence type="ECO:0008006" key="4">
    <source>
        <dbReference type="Google" id="ProtNLM"/>
    </source>
</evidence>
<reference evidence="2 3" key="1">
    <citation type="journal article" date="2015" name="Microbiome">
        <title>Genomic resolution of linkages in carbon, nitrogen, and sulfur cycling among widespread estuary sediment bacteria.</title>
        <authorList>
            <person name="Baker B.J."/>
            <person name="Lazar C.S."/>
            <person name="Teske A.P."/>
            <person name="Dick G.J."/>
        </authorList>
    </citation>
    <scope>NUCLEOTIDE SEQUENCE [LARGE SCALE GENOMIC DNA]</scope>
    <source>
        <strain evidence="2">SM1_77</strain>
    </source>
</reference>
<feature type="transmembrane region" description="Helical" evidence="1">
    <location>
        <begin position="409"/>
        <end position="431"/>
    </location>
</feature>
<keyword evidence="1" id="KW-1133">Transmembrane helix</keyword>